<keyword evidence="2 3" id="KW-0067">ATP-binding</keyword>
<accession>A0A8H3NKW1</accession>
<dbReference type="PROSITE" id="PS50067">
    <property type="entry name" value="KINESIN_MOTOR_2"/>
    <property type="match status" value="1"/>
</dbReference>
<dbReference type="SUPFAM" id="SSF52540">
    <property type="entry name" value="P-loop containing nucleoside triphosphate hydrolases"/>
    <property type="match status" value="1"/>
</dbReference>
<evidence type="ECO:0000256" key="2">
    <source>
        <dbReference type="ARBA" id="ARBA00022840"/>
    </source>
</evidence>
<dbReference type="GO" id="GO:0005874">
    <property type="term" value="C:microtubule"/>
    <property type="evidence" value="ECO:0007669"/>
    <property type="project" value="UniProtKB-KW"/>
</dbReference>
<dbReference type="EMBL" id="BLKC01000024">
    <property type="protein sequence ID" value="GFF34906.1"/>
    <property type="molecule type" value="Genomic_DNA"/>
</dbReference>
<feature type="domain" description="Kinesin motor" evidence="5">
    <location>
        <begin position="74"/>
        <end position="517"/>
    </location>
</feature>
<gene>
    <name evidence="6" type="ORF">IFM46972_04391</name>
</gene>
<dbReference type="GO" id="GO:0005524">
    <property type="term" value="F:ATP binding"/>
    <property type="evidence" value="ECO:0007669"/>
    <property type="project" value="UniProtKB-UniRule"/>
</dbReference>
<dbReference type="PANTHER" id="PTHR24115:SF0">
    <property type="entry name" value="FI21273P1-RELATED"/>
    <property type="match status" value="1"/>
</dbReference>
<comment type="similarity">
    <text evidence="3 4">Belongs to the TRAFAC class myosin-kinesin ATPase superfamily. Kinesin family.</text>
</comment>
<dbReference type="InterPro" id="IPR027640">
    <property type="entry name" value="Kinesin-like_fam"/>
</dbReference>
<keyword evidence="3 4" id="KW-0505">Motor protein</keyword>
<evidence type="ECO:0000256" key="1">
    <source>
        <dbReference type="ARBA" id="ARBA00022741"/>
    </source>
</evidence>
<organism evidence="6 7">
    <name type="scientific">Aspergillus udagawae</name>
    <dbReference type="NCBI Taxonomy" id="91492"/>
    <lineage>
        <taxon>Eukaryota</taxon>
        <taxon>Fungi</taxon>
        <taxon>Dikarya</taxon>
        <taxon>Ascomycota</taxon>
        <taxon>Pezizomycotina</taxon>
        <taxon>Eurotiomycetes</taxon>
        <taxon>Eurotiomycetidae</taxon>
        <taxon>Eurotiales</taxon>
        <taxon>Aspergillaceae</taxon>
        <taxon>Aspergillus</taxon>
        <taxon>Aspergillus subgen. Fumigati</taxon>
    </lineage>
</organism>
<keyword evidence="1 3" id="KW-0547">Nucleotide-binding</keyword>
<dbReference type="PRINTS" id="PR00380">
    <property type="entry name" value="KINESINHEAVY"/>
</dbReference>
<dbReference type="GO" id="GO:0016887">
    <property type="term" value="F:ATP hydrolysis activity"/>
    <property type="evidence" value="ECO:0007669"/>
    <property type="project" value="TreeGrafter"/>
</dbReference>
<dbReference type="AlphaFoldDB" id="A0A8H3NKW1"/>
<dbReference type="GO" id="GO:0005871">
    <property type="term" value="C:kinesin complex"/>
    <property type="evidence" value="ECO:0007669"/>
    <property type="project" value="TreeGrafter"/>
</dbReference>
<dbReference type="SMART" id="SM00129">
    <property type="entry name" value="KISc"/>
    <property type="match status" value="1"/>
</dbReference>
<dbReference type="Proteomes" id="UP000465221">
    <property type="component" value="Unassembled WGS sequence"/>
</dbReference>
<reference evidence="6 7" key="1">
    <citation type="submission" date="2020-01" db="EMBL/GenBank/DDBJ databases">
        <title>Draft genome sequence of Aspergillus udagawae IFM 46972.</title>
        <authorList>
            <person name="Takahashi H."/>
            <person name="Yaguchi T."/>
        </authorList>
    </citation>
    <scope>NUCLEOTIDE SEQUENCE [LARGE SCALE GENOMIC DNA]</scope>
    <source>
        <strain evidence="6 7">IFM 46972</strain>
    </source>
</reference>
<dbReference type="Pfam" id="PF00225">
    <property type="entry name" value="Kinesin"/>
    <property type="match status" value="2"/>
</dbReference>
<dbReference type="GO" id="GO:0005819">
    <property type="term" value="C:spindle"/>
    <property type="evidence" value="ECO:0007669"/>
    <property type="project" value="TreeGrafter"/>
</dbReference>
<evidence type="ECO:0000313" key="6">
    <source>
        <dbReference type="EMBL" id="GFF34906.1"/>
    </source>
</evidence>
<protein>
    <recommendedName>
        <fullName evidence="4">Kinesin-like protein</fullName>
    </recommendedName>
</protein>
<proteinExistence type="inferred from homology"/>
<evidence type="ECO:0000256" key="3">
    <source>
        <dbReference type="PROSITE-ProRule" id="PRU00283"/>
    </source>
</evidence>
<dbReference type="PANTHER" id="PTHR24115">
    <property type="entry name" value="KINESIN-RELATED"/>
    <property type="match status" value="1"/>
</dbReference>
<evidence type="ECO:0000313" key="7">
    <source>
        <dbReference type="Proteomes" id="UP000465221"/>
    </source>
</evidence>
<dbReference type="InterPro" id="IPR027417">
    <property type="entry name" value="P-loop_NTPase"/>
</dbReference>
<dbReference type="Gene3D" id="3.40.850.10">
    <property type="entry name" value="Kinesin motor domain"/>
    <property type="match status" value="1"/>
</dbReference>
<dbReference type="GO" id="GO:0003777">
    <property type="term" value="F:microtubule motor activity"/>
    <property type="evidence" value="ECO:0007669"/>
    <property type="project" value="InterPro"/>
</dbReference>
<evidence type="ECO:0000256" key="4">
    <source>
        <dbReference type="RuleBase" id="RU000394"/>
    </source>
</evidence>
<comment type="caution">
    <text evidence="6">The sequence shown here is derived from an EMBL/GenBank/DDBJ whole genome shotgun (WGS) entry which is preliminary data.</text>
</comment>
<feature type="binding site" evidence="3">
    <location>
        <begin position="166"/>
        <end position="173"/>
    </location>
    <ligand>
        <name>ATP</name>
        <dbReference type="ChEBI" id="CHEBI:30616"/>
    </ligand>
</feature>
<dbReference type="InterPro" id="IPR036961">
    <property type="entry name" value="Kinesin_motor_dom_sf"/>
</dbReference>
<evidence type="ECO:0000259" key="5">
    <source>
        <dbReference type="PROSITE" id="PS50067"/>
    </source>
</evidence>
<dbReference type="InterPro" id="IPR001752">
    <property type="entry name" value="Kinesin_motor_dom"/>
</dbReference>
<dbReference type="GO" id="GO:0008017">
    <property type="term" value="F:microtubule binding"/>
    <property type="evidence" value="ECO:0007669"/>
    <property type="project" value="InterPro"/>
</dbReference>
<name>A0A8H3NKW1_9EURO</name>
<keyword evidence="4" id="KW-0493">Microtubule</keyword>
<dbReference type="GO" id="GO:0007018">
    <property type="term" value="P:microtubule-based movement"/>
    <property type="evidence" value="ECO:0007669"/>
    <property type="project" value="InterPro"/>
</dbReference>
<dbReference type="PROSITE" id="PS00411">
    <property type="entry name" value="KINESIN_MOTOR_1"/>
    <property type="match status" value="1"/>
</dbReference>
<sequence>MAKVMPEASHSWLWRSTKIRDGQGTLAVITTCPRYGAGACCLVWGPFSTVDSNTVYSVSIEINSQTIGSEVMPSINVFIRWRPLSPSEANTPEIARTQHAHPTNNTSALSLTPPQPHKLARPWKSDSAFTRIFTANDNNKAVFEAVVAPTLPRVLNGQSCNFFAYGHSGSGKSHTIIGYDFEHPDEFGLCLSAARALYEHLDQLNVGTNENEKFLLGLRMYELRKNTAFDLLNDRCKCHIREGQDGKTHIRGETETFADGKVRVRPIVTKACSTFDEFHAQLLAGIGRRATGTSTVHDQSSRTHAVFEVEIVTRELLDARDAVVERQSELVPVGKRATDIYLEENLKAFIQTPDGKFAPNPDYQINQAAIDEAEAKKAEFESYVQKAEEHVEAVKRSCPHACLGGKLVFVDLAGSEYYHDKGSVSAIRAKQTPQEQQEGRQINTDLLSLKEVIRAMAQKQTRIPFRSSPLTMVLREHFLTGEGDDGFSAMILTTSPSSKQYTATIDTLKYGNLIGVAGDKVKGRK</sequence>
<dbReference type="InterPro" id="IPR019821">
    <property type="entry name" value="Kinesin_motor_CS"/>
</dbReference>